<keyword evidence="2 4" id="KW-0378">Hydrolase</keyword>
<sequence>MRSLLVLLATLLVLGTAADGPAVPIPVVTLAAPPMGVNNWNATGCTDAFDEDWVHAQADALVATGLRDRGYRYVNLDDCWAAPRRDASGRLVGDPVRFPHGIAALADYVHARGLRLGLYTSAGTATCDPRGFPASLGHETADAASFAAWGVDYVKEDDCSTAGTDAIARYTAMATALRATGRPIVFAVCDKGNSAPWRWAAGIAQVWRTTHDVADDWDSVADIVRLTTAVPYARGNDPDMLEVGNPGLTPTEQATQMAVWSMLAAPLLIGTDVAAAARDDPAALTLLDNPGLVAIDQDPAWRAPVVTWTGDRLVLRRPLADGRTAVSVTALGDGPVEVPSGVAGRDVVAGGEVVPGDPVPAHGTVVVVS</sequence>
<name>A0A7Y9J7V8_9PSEU</name>
<dbReference type="InterPro" id="IPR013785">
    <property type="entry name" value="Aldolase_TIM"/>
</dbReference>
<dbReference type="GO" id="GO:0004557">
    <property type="term" value="F:alpha-galactosidase activity"/>
    <property type="evidence" value="ECO:0007669"/>
    <property type="project" value="UniProtKB-EC"/>
</dbReference>
<dbReference type="SUPFAM" id="SSF51445">
    <property type="entry name" value="(Trans)glycosidases"/>
    <property type="match status" value="1"/>
</dbReference>
<dbReference type="EC" id="3.2.1.22" evidence="4"/>
<evidence type="ECO:0000256" key="3">
    <source>
        <dbReference type="ARBA" id="ARBA00023295"/>
    </source>
</evidence>
<gene>
    <name evidence="6" type="ORF">BJ983_005019</name>
</gene>
<accession>A0A7Y9J7V8</accession>
<comment type="catalytic activity">
    <reaction evidence="4">
        <text>Hydrolysis of terminal, non-reducing alpha-D-galactose residues in alpha-D-galactosides, including galactose oligosaccharides, galactomannans and galactolipids.</text>
        <dbReference type="EC" id="3.2.1.22"/>
    </reaction>
</comment>
<dbReference type="PROSITE" id="PS00512">
    <property type="entry name" value="ALPHA_GALACTOSIDASE"/>
    <property type="match status" value="1"/>
</dbReference>
<keyword evidence="7" id="KW-1185">Reference proteome</keyword>
<dbReference type="AlphaFoldDB" id="A0A7Y9J7V8"/>
<dbReference type="EMBL" id="JACCBN010000001">
    <property type="protein sequence ID" value="NYD38917.1"/>
    <property type="molecule type" value="Genomic_DNA"/>
</dbReference>
<dbReference type="PRINTS" id="PR00740">
    <property type="entry name" value="GLHYDRLASE27"/>
</dbReference>
<evidence type="ECO:0000313" key="7">
    <source>
        <dbReference type="Proteomes" id="UP000535890"/>
    </source>
</evidence>
<dbReference type="Proteomes" id="UP000535890">
    <property type="component" value="Unassembled WGS sequence"/>
</dbReference>
<keyword evidence="3 4" id="KW-0326">Glycosidase</keyword>
<dbReference type="Pfam" id="PF16499">
    <property type="entry name" value="Melibiase_2"/>
    <property type="match status" value="1"/>
</dbReference>
<feature type="chain" id="PRO_5038370194" description="Alpha-galactosidase" evidence="5">
    <location>
        <begin position="19"/>
        <end position="369"/>
    </location>
</feature>
<dbReference type="GO" id="GO:0005975">
    <property type="term" value="P:carbohydrate metabolic process"/>
    <property type="evidence" value="ECO:0007669"/>
    <property type="project" value="InterPro"/>
</dbReference>
<dbReference type="PANTHER" id="PTHR11452:SF75">
    <property type="entry name" value="ALPHA-GALACTOSIDASE MEL1"/>
    <property type="match status" value="1"/>
</dbReference>
<evidence type="ECO:0000256" key="5">
    <source>
        <dbReference type="SAM" id="SignalP"/>
    </source>
</evidence>
<dbReference type="PANTHER" id="PTHR11452">
    <property type="entry name" value="ALPHA-GALACTOSIDASE/ALPHA-N-ACETYLGALACTOSAMINIDASE"/>
    <property type="match status" value="1"/>
</dbReference>
<comment type="caution">
    <text evidence="6">The sequence shown here is derived from an EMBL/GenBank/DDBJ whole genome shotgun (WGS) entry which is preliminary data.</text>
</comment>
<dbReference type="InterPro" id="IPR002241">
    <property type="entry name" value="Glyco_hydro_27"/>
</dbReference>
<reference evidence="6 7" key="1">
    <citation type="submission" date="2020-07" db="EMBL/GenBank/DDBJ databases">
        <title>Sequencing the genomes of 1000 actinobacteria strains.</title>
        <authorList>
            <person name="Klenk H.-P."/>
        </authorList>
    </citation>
    <scope>NUCLEOTIDE SEQUENCE [LARGE SCALE GENOMIC DNA]</scope>
    <source>
        <strain evidence="6 7">DSM 45772</strain>
    </source>
</reference>
<comment type="similarity">
    <text evidence="1 4">Belongs to the glycosyl hydrolase 27 family.</text>
</comment>
<dbReference type="RefSeq" id="WP_179796299.1">
    <property type="nucleotide sequence ID" value="NZ_BAABHP010000019.1"/>
</dbReference>
<keyword evidence="5" id="KW-0732">Signal</keyword>
<feature type="signal peptide" evidence="5">
    <location>
        <begin position="1"/>
        <end position="18"/>
    </location>
</feature>
<dbReference type="CDD" id="cd14792">
    <property type="entry name" value="GH27"/>
    <property type="match status" value="1"/>
</dbReference>
<organism evidence="6 7">
    <name type="scientific">Actinomycetospora corticicola</name>
    <dbReference type="NCBI Taxonomy" id="663602"/>
    <lineage>
        <taxon>Bacteria</taxon>
        <taxon>Bacillati</taxon>
        <taxon>Actinomycetota</taxon>
        <taxon>Actinomycetes</taxon>
        <taxon>Pseudonocardiales</taxon>
        <taxon>Pseudonocardiaceae</taxon>
        <taxon>Actinomycetospora</taxon>
    </lineage>
</organism>
<dbReference type="InterPro" id="IPR000111">
    <property type="entry name" value="Glyco_hydro_27/36_CS"/>
</dbReference>
<keyword evidence="4" id="KW-1015">Disulfide bond</keyword>
<evidence type="ECO:0000256" key="2">
    <source>
        <dbReference type="ARBA" id="ARBA00022801"/>
    </source>
</evidence>
<dbReference type="Gene3D" id="3.20.20.70">
    <property type="entry name" value="Aldolase class I"/>
    <property type="match status" value="1"/>
</dbReference>
<protein>
    <recommendedName>
        <fullName evidence="4">Alpha-galactosidase</fullName>
        <ecNumber evidence="4">3.2.1.22</ecNumber>
    </recommendedName>
    <alternativeName>
        <fullName evidence="4">Melibiase</fullName>
    </alternativeName>
</protein>
<evidence type="ECO:0000256" key="1">
    <source>
        <dbReference type="ARBA" id="ARBA00009743"/>
    </source>
</evidence>
<dbReference type="InterPro" id="IPR017853">
    <property type="entry name" value="GH"/>
</dbReference>
<evidence type="ECO:0000313" key="6">
    <source>
        <dbReference type="EMBL" id="NYD38917.1"/>
    </source>
</evidence>
<proteinExistence type="inferred from homology"/>
<evidence type="ECO:0000256" key="4">
    <source>
        <dbReference type="RuleBase" id="RU361168"/>
    </source>
</evidence>